<dbReference type="AlphaFoldDB" id="A0A6A6PNS0"/>
<proteinExistence type="predicted"/>
<feature type="region of interest" description="Disordered" evidence="1">
    <location>
        <begin position="174"/>
        <end position="227"/>
    </location>
</feature>
<protein>
    <submittedName>
        <fullName evidence="2">Uncharacterized protein</fullName>
    </submittedName>
</protein>
<reference evidence="2" key="1">
    <citation type="journal article" date="2020" name="Stud. Mycol.">
        <title>101 Dothideomycetes genomes: a test case for predicting lifestyles and emergence of pathogens.</title>
        <authorList>
            <person name="Haridas S."/>
            <person name="Albert R."/>
            <person name="Binder M."/>
            <person name="Bloem J."/>
            <person name="Labutti K."/>
            <person name="Salamov A."/>
            <person name="Andreopoulos B."/>
            <person name="Baker S."/>
            <person name="Barry K."/>
            <person name="Bills G."/>
            <person name="Bluhm B."/>
            <person name="Cannon C."/>
            <person name="Castanera R."/>
            <person name="Culley D."/>
            <person name="Daum C."/>
            <person name="Ezra D."/>
            <person name="Gonzalez J."/>
            <person name="Henrissat B."/>
            <person name="Kuo A."/>
            <person name="Liang C."/>
            <person name="Lipzen A."/>
            <person name="Lutzoni F."/>
            <person name="Magnuson J."/>
            <person name="Mondo S."/>
            <person name="Nolan M."/>
            <person name="Ohm R."/>
            <person name="Pangilinan J."/>
            <person name="Park H.-J."/>
            <person name="Ramirez L."/>
            <person name="Alfaro M."/>
            <person name="Sun H."/>
            <person name="Tritt A."/>
            <person name="Yoshinaga Y."/>
            <person name="Zwiers L.-H."/>
            <person name="Turgeon B."/>
            <person name="Goodwin S."/>
            <person name="Spatafora J."/>
            <person name="Crous P."/>
            <person name="Grigoriev I."/>
        </authorList>
    </citation>
    <scope>NUCLEOTIDE SEQUENCE</scope>
    <source>
        <strain evidence="2">CBS 113389</strain>
    </source>
</reference>
<name>A0A6A6PNS0_9PEZI</name>
<feature type="compositionally biased region" description="Pro residues" evidence="1">
    <location>
        <begin position="271"/>
        <end position="291"/>
    </location>
</feature>
<keyword evidence="3" id="KW-1185">Reference proteome</keyword>
<evidence type="ECO:0000313" key="3">
    <source>
        <dbReference type="Proteomes" id="UP000799767"/>
    </source>
</evidence>
<dbReference type="EMBL" id="MU001637">
    <property type="protein sequence ID" value="KAF2481760.1"/>
    <property type="molecule type" value="Genomic_DNA"/>
</dbReference>
<feature type="region of interest" description="Disordered" evidence="1">
    <location>
        <begin position="267"/>
        <end position="336"/>
    </location>
</feature>
<accession>A0A6A6PNS0</accession>
<organism evidence="2 3">
    <name type="scientific">Neohortaea acidophila</name>
    <dbReference type="NCBI Taxonomy" id="245834"/>
    <lineage>
        <taxon>Eukaryota</taxon>
        <taxon>Fungi</taxon>
        <taxon>Dikarya</taxon>
        <taxon>Ascomycota</taxon>
        <taxon>Pezizomycotina</taxon>
        <taxon>Dothideomycetes</taxon>
        <taxon>Dothideomycetidae</taxon>
        <taxon>Mycosphaerellales</taxon>
        <taxon>Teratosphaeriaceae</taxon>
        <taxon>Neohortaea</taxon>
    </lineage>
</organism>
<sequence>MAYNGTQSVSVPTPQATVDSIVENDDPHVLQIVQRAASRGIVAAIEAADGFKYCFNNTWRAKEDNGQRYSYICQDSVQNKDRHANDSARTRKHLRGAGARGLKKPTYDCKGTVIVKYSSTRRCVDVYYKHHAVHATVVDRELGFRRRQTHSWMVDANAIVPGHATDETGGLFGMLTTTSPVHAPESSPSDATGGAQPLSQSLPNVGRPRKRKREMGEPARPSVEPLSLVDLLRQSESTKPLVTSLTAPPTRAAHNPAPMAYELPSWQEFYPTPPHQAPFQPRPIPPNPYAGPPNRQSSVKGQPRKPPPYPPAQTSINPGQPRAGSNPRQDFIALLG</sequence>
<dbReference type="Proteomes" id="UP000799767">
    <property type="component" value="Unassembled WGS sequence"/>
</dbReference>
<dbReference type="OrthoDB" id="3251668at2759"/>
<evidence type="ECO:0000256" key="1">
    <source>
        <dbReference type="SAM" id="MobiDB-lite"/>
    </source>
</evidence>
<evidence type="ECO:0000313" key="2">
    <source>
        <dbReference type="EMBL" id="KAF2481760.1"/>
    </source>
</evidence>
<dbReference type="GeneID" id="54476531"/>
<dbReference type="RefSeq" id="XP_033588330.1">
    <property type="nucleotide sequence ID" value="XM_033735529.1"/>
</dbReference>
<feature type="compositionally biased region" description="Polar residues" evidence="1">
    <location>
        <begin position="175"/>
        <end position="190"/>
    </location>
</feature>
<gene>
    <name evidence="2" type="ORF">BDY17DRAFT_311417</name>
</gene>